<proteinExistence type="predicted"/>
<accession>A0ACC0GED2</accession>
<evidence type="ECO:0000313" key="2">
    <source>
        <dbReference type="Proteomes" id="UP001060215"/>
    </source>
</evidence>
<dbReference type="EMBL" id="CM045767">
    <property type="protein sequence ID" value="KAI7998822.1"/>
    <property type="molecule type" value="Genomic_DNA"/>
</dbReference>
<protein>
    <submittedName>
        <fullName evidence="1">Disease resistance protein</fullName>
    </submittedName>
</protein>
<dbReference type="Proteomes" id="UP001060215">
    <property type="component" value="Chromosome 10"/>
</dbReference>
<keyword evidence="2" id="KW-1185">Reference proteome</keyword>
<comment type="caution">
    <text evidence="1">The sequence shown here is derived from an EMBL/GenBank/DDBJ whole genome shotgun (WGS) entry which is preliminary data.</text>
</comment>
<gene>
    <name evidence="1" type="ORF">LOK49_LG10G02695</name>
</gene>
<sequence>MAKAICFAILGNIQNYLFAPIGRQLGYLFGLNNNVQNLKVRVEQLVTMREGLLLQVDEAKRKGEIVEPKVEKWISDVTEFTAEAVRAIDEKVEIEKGCLGGCLNLKSHYLLSWKAKKMTQVDVDELISNGNFTQISYPADPTVIGYISPTRSFMLESRISIMEDLMETLRDDEINMIGICRMGGIGKTTMVKDVVNRACNEHLFDAIVMVVVSQIPDFEENSRSTSRLLGLGIWGRDCSWKSSSSASETNNC</sequence>
<organism evidence="1 2">
    <name type="scientific">Camellia lanceoleosa</name>
    <dbReference type="NCBI Taxonomy" id="1840588"/>
    <lineage>
        <taxon>Eukaryota</taxon>
        <taxon>Viridiplantae</taxon>
        <taxon>Streptophyta</taxon>
        <taxon>Embryophyta</taxon>
        <taxon>Tracheophyta</taxon>
        <taxon>Spermatophyta</taxon>
        <taxon>Magnoliopsida</taxon>
        <taxon>eudicotyledons</taxon>
        <taxon>Gunneridae</taxon>
        <taxon>Pentapetalae</taxon>
        <taxon>asterids</taxon>
        <taxon>Ericales</taxon>
        <taxon>Theaceae</taxon>
        <taxon>Camellia</taxon>
    </lineage>
</organism>
<evidence type="ECO:0000313" key="1">
    <source>
        <dbReference type="EMBL" id="KAI7998822.1"/>
    </source>
</evidence>
<name>A0ACC0GED2_9ERIC</name>
<reference evidence="1 2" key="1">
    <citation type="journal article" date="2022" name="Plant J.">
        <title>Chromosome-level genome of Camellia lanceoleosa provides a valuable resource for understanding genome evolution and self-incompatibility.</title>
        <authorList>
            <person name="Gong W."/>
            <person name="Xiao S."/>
            <person name="Wang L."/>
            <person name="Liao Z."/>
            <person name="Chang Y."/>
            <person name="Mo W."/>
            <person name="Hu G."/>
            <person name="Li W."/>
            <person name="Zhao G."/>
            <person name="Zhu H."/>
            <person name="Hu X."/>
            <person name="Ji K."/>
            <person name="Xiang X."/>
            <person name="Song Q."/>
            <person name="Yuan D."/>
            <person name="Jin S."/>
            <person name="Zhang L."/>
        </authorList>
    </citation>
    <scope>NUCLEOTIDE SEQUENCE [LARGE SCALE GENOMIC DNA]</scope>
    <source>
        <strain evidence="1">SQ_2022a</strain>
    </source>
</reference>